<reference evidence="2 3" key="1">
    <citation type="submission" date="2023-11" db="EMBL/GenBank/DDBJ databases">
        <title>An acidophilic fungus is an integral part of prey digestion in a carnivorous sundew plant.</title>
        <authorList>
            <person name="Tsai I.J."/>
        </authorList>
    </citation>
    <scope>NUCLEOTIDE SEQUENCE [LARGE SCALE GENOMIC DNA]</scope>
    <source>
        <strain evidence="2">169a</strain>
    </source>
</reference>
<dbReference type="Proteomes" id="UP001303373">
    <property type="component" value="Chromosome 6"/>
</dbReference>
<keyword evidence="1" id="KW-0472">Membrane</keyword>
<keyword evidence="3" id="KW-1185">Reference proteome</keyword>
<evidence type="ECO:0000256" key="1">
    <source>
        <dbReference type="SAM" id="Phobius"/>
    </source>
</evidence>
<dbReference type="PANTHER" id="PTHR33973">
    <property type="entry name" value="OS07G0153300 PROTEIN"/>
    <property type="match status" value="1"/>
</dbReference>
<accession>A0AAQ3MAP7</accession>
<dbReference type="Pfam" id="PF07103">
    <property type="entry name" value="DUF1365"/>
    <property type="match status" value="1"/>
</dbReference>
<evidence type="ECO:0000313" key="2">
    <source>
        <dbReference type="EMBL" id="WPH01412.1"/>
    </source>
</evidence>
<feature type="transmembrane region" description="Helical" evidence="1">
    <location>
        <begin position="18"/>
        <end position="38"/>
    </location>
</feature>
<organism evidence="2 3">
    <name type="scientific">Acrodontium crateriforme</name>
    <dbReference type="NCBI Taxonomy" id="150365"/>
    <lineage>
        <taxon>Eukaryota</taxon>
        <taxon>Fungi</taxon>
        <taxon>Dikarya</taxon>
        <taxon>Ascomycota</taxon>
        <taxon>Pezizomycotina</taxon>
        <taxon>Dothideomycetes</taxon>
        <taxon>Dothideomycetidae</taxon>
        <taxon>Mycosphaerellales</taxon>
        <taxon>Teratosphaeriaceae</taxon>
        <taxon>Acrodontium</taxon>
    </lineage>
</organism>
<dbReference type="AlphaFoldDB" id="A0AAQ3MAP7"/>
<gene>
    <name evidence="2" type="ORF">R9X50_00425700</name>
</gene>
<feature type="transmembrane region" description="Helical" evidence="1">
    <location>
        <begin position="67"/>
        <end position="87"/>
    </location>
</feature>
<keyword evidence="1" id="KW-0812">Transmembrane</keyword>
<dbReference type="EMBL" id="CP138585">
    <property type="protein sequence ID" value="WPH01412.1"/>
    <property type="molecule type" value="Genomic_DNA"/>
</dbReference>
<keyword evidence="1" id="KW-1133">Transmembrane helix</keyword>
<evidence type="ECO:0000313" key="3">
    <source>
        <dbReference type="Proteomes" id="UP001303373"/>
    </source>
</evidence>
<evidence type="ECO:0008006" key="4">
    <source>
        <dbReference type="Google" id="ProtNLM"/>
    </source>
</evidence>
<dbReference type="InterPro" id="IPR010775">
    <property type="entry name" value="DUF1365"/>
</dbReference>
<protein>
    <recommendedName>
        <fullName evidence="4">DUF1365-domain-containing protein</fullName>
    </recommendedName>
</protein>
<proteinExistence type="predicted"/>
<feature type="transmembrane region" description="Helical" evidence="1">
    <location>
        <begin position="108"/>
        <end position="128"/>
    </location>
</feature>
<sequence>MRAAAGGSASATIYSNNVLIQTSLLLLWTALTIFWSMFTPPDKTFAARVILFQPLWILRIWKSDATLLTDLFIFEVLHATYSYYAGAWQLPSMRDSAWLHDRTFTQQIYVEIFALLSICGLFAGGIVIRGKILAPDEPQDLYRSRCIDDQVLPPLLLTSRTTHSRIFPQKNSFSYSYLFVGIPIGVNGRISKVLSVDSTHRSWFAVDSADYLDRMHDKKTTLAEKLKLYLESQGVTDNDYAFAYLVTAPRFMGYSFNPVSFWYLYDSDVQLKYMILEVNNTFDERRMYLLNAGNSFVDPDANESNGTAAKHRIFTNKWEKDLHVSPFSSRKGSYSLRAIDPLAAYEETGQVKIDNTIVLRSSGDHAKVVARVFSEGQPKDPSTITQTELAKFIATWWWVGFATMPRTIYQAFKLFFLRKLHVWYRPEIKSSSIGRAYTDEERALEAFFREQLSHAVTESTQPLRVAYESAHSGHAEVVWYSPSFGHEKDHQNTLTLKVLSPAFYSRFVQYVDAKRAFERECLSSNEMNRTAVVQNADILPTLIEAMKQIHSDRSKPRFNPLERIRWWLVRKLRCPPPPMSYPEKDEIPLTKPSDDASLLDLFVAQHCEDAHIYRTVVMKIFLAERFAFGISAVVQFADWILRATMLLASMMYCDNGRYVDILRPRPFEEGDKTIAMYTVLLGNAIHLWSFAKG</sequence>
<name>A0AAQ3MAP7_9PEZI</name>
<dbReference type="PANTHER" id="PTHR33973:SF4">
    <property type="entry name" value="OS07G0153300 PROTEIN"/>
    <property type="match status" value="1"/>
</dbReference>